<dbReference type="EMBL" id="LGRX02029750">
    <property type="protein sequence ID" value="KAK3246508.1"/>
    <property type="molecule type" value="Genomic_DNA"/>
</dbReference>
<dbReference type="Proteomes" id="UP001190700">
    <property type="component" value="Unassembled WGS sequence"/>
</dbReference>
<dbReference type="InterPro" id="IPR027417">
    <property type="entry name" value="P-loop_NTPase"/>
</dbReference>
<reference evidence="2 3" key="1">
    <citation type="journal article" date="2015" name="Genome Biol. Evol.">
        <title>Comparative Genomics of a Bacterivorous Green Alga Reveals Evolutionary Causalities and Consequences of Phago-Mixotrophic Mode of Nutrition.</title>
        <authorList>
            <person name="Burns J.A."/>
            <person name="Paasch A."/>
            <person name="Narechania A."/>
            <person name="Kim E."/>
        </authorList>
    </citation>
    <scope>NUCLEOTIDE SEQUENCE [LARGE SCALE GENOMIC DNA]</scope>
    <source>
        <strain evidence="2 3">PLY_AMNH</strain>
    </source>
</reference>
<evidence type="ECO:0000259" key="1">
    <source>
        <dbReference type="PROSITE" id="PS51194"/>
    </source>
</evidence>
<dbReference type="Gene3D" id="3.40.50.300">
    <property type="entry name" value="P-loop containing nucleotide triphosphate hydrolases"/>
    <property type="match status" value="1"/>
</dbReference>
<name>A0AAE0C162_9CHLO</name>
<gene>
    <name evidence="2" type="ORF">CYMTET_43956</name>
</gene>
<sequence>MSSTNSQPVEIRHFYIAVGRSELKLGTLTDLLTALSVRQGLSISICCSRDTLDAAVDTLRNHFSRGSRQAVASDTFGVQPSVQLECLHSDLSSSECQDILSNFRSAASKGSGMHVLGLTEVCLQVSAVEDSVLAVPLLINLDLPKTGKQYMQRATSILGVTQSNISRMGTGSTKGKSSNSITSKTVLTFVTPADVNDLRSLGAKLSLSVQEMPLDIVDNI</sequence>
<evidence type="ECO:0000313" key="2">
    <source>
        <dbReference type="EMBL" id="KAK3246508.1"/>
    </source>
</evidence>
<dbReference type="AlphaFoldDB" id="A0AAE0C162"/>
<dbReference type="InterPro" id="IPR001650">
    <property type="entry name" value="Helicase_C-like"/>
</dbReference>
<protein>
    <recommendedName>
        <fullName evidence="1">Helicase C-terminal domain-containing protein</fullName>
    </recommendedName>
</protein>
<comment type="caution">
    <text evidence="2">The sequence shown here is derived from an EMBL/GenBank/DDBJ whole genome shotgun (WGS) entry which is preliminary data.</text>
</comment>
<feature type="domain" description="Helicase C-terminal" evidence="1">
    <location>
        <begin position="27"/>
        <end position="220"/>
    </location>
</feature>
<accession>A0AAE0C162</accession>
<dbReference type="PROSITE" id="PS51194">
    <property type="entry name" value="HELICASE_CTER"/>
    <property type="match status" value="1"/>
</dbReference>
<organism evidence="2 3">
    <name type="scientific">Cymbomonas tetramitiformis</name>
    <dbReference type="NCBI Taxonomy" id="36881"/>
    <lineage>
        <taxon>Eukaryota</taxon>
        <taxon>Viridiplantae</taxon>
        <taxon>Chlorophyta</taxon>
        <taxon>Pyramimonadophyceae</taxon>
        <taxon>Pyramimonadales</taxon>
        <taxon>Pyramimonadaceae</taxon>
        <taxon>Cymbomonas</taxon>
    </lineage>
</organism>
<evidence type="ECO:0000313" key="3">
    <source>
        <dbReference type="Proteomes" id="UP001190700"/>
    </source>
</evidence>
<proteinExistence type="predicted"/>
<keyword evidence="3" id="KW-1185">Reference proteome</keyword>